<name>A0A397BGG4_APHAT</name>
<dbReference type="InterPro" id="IPR050486">
    <property type="entry name" value="Mannose-1P_guanyltransferase"/>
</dbReference>
<evidence type="ECO:0000256" key="2">
    <source>
        <dbReference type="ARBA" id="ARBA00007274"/>
    </source>
</evidence>
<evidence type="ECO:0000256" key="3">
    <source>
        <dbReference type="ARBA" id="ARBA00012387"/>
    </source>
</evidence>
<dbReference type="Pfam" id="PF00483">
    <property type="entry name" value="NTP_transferase"/>
    <property type="match status" value="1"/>
</dbReference>
<evidence type="ECO:0000256" key="5">
    <source>
        <dbReference type="ARBA" id="ARBA00023134"/>
    </source>
</evidence>
<dbReference type="Gene3D" id="3.90.550.10">
    <property type="entry name" value="Spore Coat Polysaccharide Biosynthesis Protein SpsA, Chain A"/>
    <property type="match status" value="1"/>
</dbReference>
<keyword evidence="5" id="KW-0342">GTP-binding</keyword>
<feature type="domain" description="Transposase Tc1-like" evidence="7">
    <location>
        <begin position="82"/>
        <end position="146"/>
    </location>
</feature>
<keyword evidence="4" id="KW-0808">Transferase</keyword>
<accession>A0A397BGG4</accession>
<gene>
    <name evidence="9" type="ORF">DYB36_009219</name>
</gene>
<dbReference type="EC" id="2.7.7.13" evidence="3"/>
<dbReference type="Pfam" id="PF01498">
    <property type="entry name" value="HTH_Tnp_Tc3_2"/>
    <property type="match status" value="1"/>
</dbReference>
<dbReference type="Pfam" id="PF24964">
    <property type="entry name" value="DUF7769"/>
    <property type="match status" value="1"/>
</dbReference>
<evidence type="ECO:0000313" key="10">
    <source>
        <dbReference type="Proteomes" id="UP000265427"/>
    </source>
</evidence>
<dbReference type="GO" id="GO:0004475">
    <property type="term" value="F:mannose-1-phosphate guanylyltransferase (GTP) activity"/>
    <property type="evidence" value="ECO:0007669"/>
    <property type="project" value="UniProtKB-EC"/>
</dbReference>
<dbReference type="SUPFAM" id="SSF53448">
    <property type="entry name" value="Nucleotide-diphospho-sugar transferases"/>
    <property type="match status" value="1"/>
</dbReference>
<dbReference type="GO" id="GO:0015074">
    <property type="term" value="P:DNA integration"/>
    <property type="evidence" value="ECO:0007669"/>
    <property type="project" value="InterPro"/>
</dbReference>
<dbReference type="GO" id="GO:0003677">
    <property type="term" value="F:DNA binding"/>
    <property type="evidence" value="ECO:0007669"/>
    <property type="project" value="InterPro"/>
</dbReference>
<protein>
    <recommendedName>
        <fullName evidence="3">mannose-1-phosphate guanylyltransferase</fullName>
        <ecNumber evidence="3">2.7.7.13</ecNumber>
    </recommendedName>
</protein>
<feature type="domain" description="Nucleotidyl transferase" evidence="6">
    <location>
        <begin position="201"/>
        <end position="425"/>
    </location>
</feature>
<reference evidence="9 10" key="1">
    <citation type="submission" date="2018-08" db="EMBL/GenBank/DDBJ databases">
        <title>Aphanomyces genome sequencing and annotation.</title>
        <authorList>
            <person name="Minardi D."/>
            <person name="Oidtmann B."/>
            <person name="Van Der Giezen M."/>
            <person name="Studholme D.J."/>
        </authorList>
    </citation>
    <scope>NUCLEOTIDE SEQUENCE [LARGE SCALE GENOMIC DNA]</scope>
    <source>
        <strain evidence="9 10">Kv</strain>
    </source>
</reference>
<sequence length="469" mass="51828">MSTPPRSSRELTEETKLDVSIALQELARLGKLPRGTINMVATRFGIDRSTVRKVWRCYQQGSMKSRKKGRVCRKHRHKIQDIIAKIREVPQGQRTTKRDLSLATGLSISTLSRALHKGIMTRRSSRLKPLLTDANKNQRMDFCSSHAVLTEDDVAAYRSTVTESVAPVDDPATVAEGRKYCTKDVRITMNSTSTKLWSTMKGLILVGGFGTRLRPLTLSYPTPLVDFCNKPLVRHQIEALASVGVDEVILAINYQPTAMLAALATMSQEIGIRITCSHETEPLGTAGPLALARAHLEVHPDDPFFVINSDVMADMTVLPEALAFHHSHGGEGTILITKVEEPSEYGVVVTDPEGSGRVDRFIEKPKEFVGNHVNAGIYILNRDVLDRIELRPTSMEQEVFPQMAAEGNLFAMLMPGYWQDVGEPKCRVEGLTVLGEDVQVKDEKFINGGLVLPHKAISTNIPDPGTIVM</sequence>
<dbReference type="AlphaFoldDB" id="A0A397BGG4"/>
<dbReference type="GO" id="GO:0009298">
    <property type="term" value="P:GDP-mannose biosynthetic process"/>
    <property type="evidence" value="ECO:0007669"/>
    <property type="project" value="InterPro"/>
</dbReference>
<dbReference type="GO" id="GO:0006313">
    <property type="term" value="P:DNA transposition"/>
    <property type="evidence" value="ECO:0007669"/>
    <property type="project" value="InterPro"/>
</dbReference>
<dbReference type="FunFam" id="3.90.550.10:FF:000013">
    <property type="entry name" value="mannose-1-phosphate guanyltransferase beta"/>
    <property type="match status" value="1"/>
</dbReference>
<feature type="domain" description="DUF7769" evidence="8">
    <location>
        <begin position="11"/>
        <end position="59"/>
    </location>
</feature>
<dbReference type="InterPro" id="IPR045233">
    <property type="entry name" value="GMPPB_N"/>
</dbReference>
<evidence type="ECO:0000259" key="6">
    <source>
        <dbReference type="Pfam" id="PF00483"/>
    </source>
</evidence>
<organism evidence="9 10">
    <name type="scientific">Aphanomyces astaci</name>
    <name type="common">Crayfish plague agent</name>
    <dbReference type="NCBI Taxonomy" id="112090"/>
    <lineage>
        <taxon>Eukaryota</taxon>
        <taxon>Sar</taxon>
        <taxon>Stramenopiles</taxon>
        <taxon>Oomycota</taxon>
        <taxon>Saprolegniomycetes</taxon>
        <taxon>Saprolegniales</taxon>
        <taxon>Verrucalvaceae</taxon>
        <taxon>Aphanomyces</taxon>
    </lineage>
</organism>
<evidence type="ECO:0000259" key="7">
    <source>
        <dbReference type="Pfam" id="PF01498"/>
    </source>
</evidence>
<comment type="pathway">
    <text evidence="1">Nucleotide-sugar biosynthesis; GDP-alpha-D-mannose biosynthesis; GDP-alpha-D-mannose from alpha-D-mannose 1-phosphate (GTP route): step 1/1.</text>
</comment>
<dbReference type="CDD" id="cd06425">
    <property type="entry name" value="M1P_guanylylT_B_like_N"/>
    <property type="match status" value="1"/>
</dbReference>
<evidence type="ECO:0000313" key="9">
    <source>
        <dbReference type="EMBL" id="RHY17026.1"/>
    </source>
</evidence>
<keyword evidence="5" id="KW-0547">Nucleotide-binding</keyword>
<dbReference type="InterPro" id="IPR056671">
    <property type="entry name" value="DUF7769"/>
</dbReference>
<dbReference type="InterPro" id="IPR029044">
    <property type="entry name" value="Nucleotide-diphossugar_trans"/>
</dbReference>
<dbReference type="InterPro" id="IPR005835">
    <property type="entry name" value="NTP_transferase_dom"/>
</dbReference>
<evidence type="ECO:0000259" key="8">
    <source>
        <dbReference type="Pfam" id="PF24964"/>
    </source>
</evidence>
<proteinExistence type="inferred from homology"/>
<dbReference type="Proteomes" id="UP000265427">
    <property type="component" value="Unassembled WGS sequence"/>
</dbReference>
<dbReference type="SUPFAM" id="SSF46689">
    <property type="entry name" value="Homeodomain-like"/>
    <property type="match status" value="1"/>
</dbReference>
<dbReference type="InterPro" id="IPR009057">
    <property type="entry name" value="Homeodomain-like_sf"/>
</dbReference>
<comment type="similarity">
    <text evidence="2">Belongs to the transferase hexapeptide repeat family.</text>
</comment>
<dbReference type="GO" id="GO:0005525">
    <property type="term" value="F:GTP binding"/>
    <property type="evidence" value="ECO:0007669"/>
    <property type="project" value="UniProtKB-KW"/>
</dbReference>
<evidence type="ECO:0000256" key="4">
    <source>
        <dbReference type="ARBA" id="ARBA00022679"/>
    </source>
</evidence>
<dbReference type="EMBL" id="QUSZ01003820">
    <property type="protein sequence ID" value="RHY17026.1"/>
    <property type="molecule type" value="Genomic_DNA"/>
</dbReference>
<dbReference type="VEuPathDB" id="FungiDB:H257_02941"/>
<dbReference type="InterPro" id="IPR002492">
    <property type="entry name" value="Transposase_Tc1-like"/>
</dbReference>
<evidence type="ECO:0000256" key="1">
    <source>
        <dbReference type="ARBA" id="ARBA00004823"/>
    </source>
</evidence>
<dbReference type="PANTHER" id="PTHR22572">
    <property type="entry name" value="SUGAR-1-PHOSPHATE GUANYL TRANSFERASE"/>
    <property type="match status" value="1"/>
</dbReference>
<comment type="caution">
    <text evidence="9">The sequence shown here is derived from an EMBL/GenBank/DDBJ whole genome shotgun (WGS) entry which is preliminary data.</text>
</comment>